<protein>
    <recommendedName>
        <fullName evidence="1">Replication protein A 70 kDa DNA-binding subunit B/D first OB fold domain-containing protein</fullName>
    </recommendedName>
</protein>
<evidence type="ECO:0000259" key="1">
    <source>
        <dbReference type="Pfam" id="PF02721"/>
    </source>
</evidence>
<reference evidence="2 3" key="1">
    <citation type="journal article" date="2018" name="Nat. Genet.">
        <title>The Rosa genome provides new insights in the design of modern roses.</title>
        <authorList>
            <person name="Bendahmane M."/>
        </authorList>
    </citation>
    <scope>NUCLEOTIDE SEQUENCE [LARGE SCALE GENOMIC DNA]</scope>
    <source>
        <strain evidence="3">cv. Old Blush</strain>
    </source>
</reference>
<dbReference type="AlphaFoldDB" id="A0A2P6S2Z6"/>
<dbReference type="InterPro" id="IPR012340">
    <property type="entry name" value="NA-bd_OB-fold"/>
</dbReference>
<feature type="domain" description="Replication protein A 70 kDa DNA-binding subunit B/D first OB fold" evidence="1">
    <location>
        <begin position="5"/>
        <end position="71"/>
    </location>
</feature>
<dbReference type="Proteomes" id="UP000238479">
    <property type="component" value="Chromosome 2"/>
</dbReference>
<proteinExistence type="predicted"/>
<dbReference type="Gene3D" id="2.40.50.140">
    <property type="entry name" value="Nucleic acid-binding proteins"/>
    <property type="match status" value="1"/>
</dbReference>
<dbReference type="EMBL" id="PDCK01000040">
    <property type="protein sequence ID" value="PRQ53047.1"/>
    <property type="molecule type" value="Genomic_DNA"/>
</dbReference>
<dbReference type="PANTHER" id="PTHR47165">
    <property type="entry name" value="OS03G0429900 PROTEIN"/>
    <property type="match status" value="1"/>
</dbReference>
<accession>A0A2P6S2Z6</accession>
<evidence type="ECO:0000313" key="3">
    <source>
        <dbReference type="Proteomes" id="UP000238479"/>
    </source>
</evidence>
<sequence length="91" mass="10777">MYDGLHYVLVDKEGNTFHAIIDESDYPYVLNKMEQGQIYDISHFSRRKHVSKYKVVDHDAQLYFKESTKFEPVGHTLPPIPQYAFHLLDFN</sequence>
<comment type="caution">
    <text evidence="2">The sequence shown here is derived from an EMBL/GenBank/DDBJ whole genome shotgun (WGS) entry which is preliminary data.</text>
</comment>
<dbReference type="PANTHER" id="PTHR47165:SF4">
    <property type="entry name" value="OS03G0429900 PROTEIN"/>
    <property type="match status" value="1"/>
</dbReference>
<gene>
    <name evidence="2" type="ORF">RchiOBHm_Chr2g0162161</name>
</gene>
<keyword evidence="3" id="KW-1185">Reference proteome</keyword>
<dbReference type="Gramene" id="PRQ53047">
    <property type="protein sequence ID" value="PRQ53047"/>
    <property type="gene ID" value="RchiOBHm_Chr2g0162161"/>
</dbReference>
<evidence type="ECO:0000313" key="2">
    <source>
        <dbReference type="EMBL" id="PRQ53047.1"/>
    </source>
</evidence>
<organism evidence="2 3">
    <name type="scientific">Rosa chinensis</name>
    <name type="common">China rose</name>
    <dbReference type="NCBI Taxonomy" id="74649"/>
    <lineage>
        <taxon>Eukaryota</taxon>
        <taxon>Viridiplantae</taxon>
        <taxon>Streptophyta</taxon>
        <taxon>Embryophyta</taxon>
        <taxon>Tracheophyta</taxon>
        <taxon>Spermatophyta</taxon>
        <taxon>Magnoliopsida</taxon>
        <taxon>eudicotyledons</taxon>
        <taxon>Gunneridae</taxon>
        <taxon>Pentapetalae</taxon>
        <taxon>rosids</taxon>
        <taxon>fabids</taxon>
        <taxon>Rosales</taxon>
        <taxon>Rosaceae</taxon>
        <taxon>Rosoideae</taxon>
        <taxon>Rosoideae incertae sedis</taxon>
        <taxon>Rosa</taxon>
    </lineage>
</organism>
<name>A0A2P6S2Z6_ROSCH</name>
<dbReference type="Pfam" id="PF02721">
    <property type="entry name" value="DUF223"/>
    <property type="match status" value="1"/>
</dbReference>
<dbReference type="InterPro" id="IPR003871">
    <property type="entry name" value="RFA1B/D_OB_1st"/>
</dbReference>